<evidence type="ECO:0000313" key="1">
    <source>
        <dbReference type="EMBL" id="RGC23836.1"/>
    </source>
</evidence>
<reference evidence="1 2" key="1">
    <citation type="submission" date="2018-08" db="EMBL/GenBank/DDBJ databases">
        <title>A genome reference for cultivated species of the human gut microbiota.</title>
        <authorList>
            <person name="Zou Y."/>
            <person name="Xue W."/>
            <person name="Luo G."/>
        </authorList>
    </citation>
    <scope>NUCLEOTIDE SEQUENCE [LARGE SCALE GENOMIC DNA]</scope>
    <source>
        <strain evidence="1 2">AF19-21</strain>
    </source>
</reference>
<name>A0A3E2WE88_9FIRM</name>
<protein>
    <recommendedName>
        <fullName evidence="3">HK97 gp10 family phage protein</fullName>
    </recommendedName>
</protein>
<dbReference type="Proteomes" id="UP000261111">
    <property type="component" value="Unassembled WGS sequence"/>
</dbReference>
<accession>A0A3E2WE88</accession>
<dbReference type="EMBL" id="QVIA01000041">
    <property type="protein sequence ID" value="RGC23836.1"/>
    <property type="molecule type" value="Genomic_DNA"/>
</dbReference>
<comment type="caution">
    <text evidence="1">The sequence shown here is derived from an EMBL/GenBank/DDBJ whole genome shotgun (WGS) entry which is preliminary data.</text>
</comment>
<proteinExistence type="predicted"/>
<evidence type="ECO:0008006" key="3">
    <source>
        <dbReference type="Google" id="ProtNLM"/>
    </source>
</evidence>
<evidence type="ECO:0000313" key="2">
    <source>
        <dbReference type="Proteomes" id="UP000261111"/>
    </source>
</evidence>
<dbReference type="RefSeq" id="WP_025654777.1">
    <property type="nucleotide sequence ID" value="NZ_QVIA01000041.1"/>
</dbReference>
<dbReference type="AlphaFoldDB" id="A0A3E2WE88"/>
<organism evidence="1 2">
    <name type="scientific">Hungatella hathewayi</name>
    <dbReference type="NCBI Taxonomy" id="154046"/>
    <lineage>
        <taxon>Bacteria</taxon>
        <taxon>Bacillati</taxon>
        <taxon>Bacillota</taxon>
        <taxon>Clostridia</taxon>
        <taxon>Lachnospirales</taxon>
        <taxon>Lachnospiraceae</taxon>
        <taxon>Hungatella</taxon>
    </lineage>
</organism>
<sequence>MGKRIKSEHRKIKADQLGIEIAKALKEYVEDVKVNSQEAAIEVAKGTVKDLKETSPVGPGRKGIHYYKNWTYKSYTGGAEVYNEAPSHRLTHLLEKGHQLKRGGREIGYVEGKEHIAPAEKRATVEYEQKLIERLRS</sequence>
<gene>
    <name evidence="1" type="ORF">DWX41_21950</name>
</gene>